<dbReference type="InterPro" id="IPR026042">
    <property type="entry name" value="YjbJ"/>
</dbReference>
<dbReference type="InterPro" id="IPR008462">
    <property type="entry name" value="CsbD"/>
</dbReference>
<comment type="caution">
    <text evidence="3">The sequence shown here is derived from an EMBL/GenBank/DDBJ whole genome shotgun (WGS) entry which is preliminary data.</text>
</comment>
<organism evidence="3 4">
    <name type="scientific">Marinibaculum pumilum</name>
    <dbReference type="NCBI Taxonomy" id="1766165"/>
    <lineage>
        <taxon>Bacteria</taxon>
        <taxon>Pseudomonadati</taxon>
        <taxon>Pseudomonadota</taxon>
        <taxon>Alphaproteobacteria</taxon>
        <taxon>Rhodospirillales</taxon>
        <taxon>Rhodospirillaceae</taxon>
        <taxon>Marinibaculum</taxon>
    </lineage>
</organism>
<protein>
    <submittedName>
        <fullName evidence="3">CsbD family protein</fullName>
    </submittedName>
</protein>
<evidence type="ECO:0000313" key="3">
    <source>
        <dbReference type="EMBL" id="MFC3228001.1"/>
    </source>
</evidence>
<dbReference type="RefSeq" id="WP_379900696.1">
    <property type="nucleotide sequence ID" value="NZ_JBHRTR010000027.1"/>
</dbReference>
<name>A0ABV7L005_9PROT</name>
<gene>
    <name evidence="3" type="ORF">ACFOGJ_12205</name>
</gene>
<feature type="domain" description="CsbD-like" evidence="2">
    <location>
        <begin position="4"/>
        <end position="56"/>
    </location>
</feature>
<dbReference type="SUPFAM" id="SSF69047">
    <property type="entry name" value="Hypothetical protein YjbJ"/>
    <property type="match status" value="1"/>
</dbReference>
<dbReference type="Gene3D" id="1.10.1470.10">
    <property type="entry name" value="YjbJ"/>
    <property type="match status" value="1"/>
</dbReference>
<dbReference type="Pfam" id="PF05532">
    <property type="entry name" value="CsbD"/>
    <property type="match status" value="1"/>
</dbReference>
<evidence type="ECO:0000313" key="4">
    <source>
        <dbReference type="Proteomes" id="UP001595528"/>
    </source>
</evidence>
<dbReference type="InterPro" id="IPR036629">
    <property type="entry name" value="YjbJ_sf"/>
</dbReference>
<dbReference type="InterPro" id="IPR050423">
    <property type="entry name" value="UPF0337_stress_rsp"/>
</dbReference>
<comment type="similarity">
    <text evidence="1">Belongs to the UPF0337 (CsbD) family.</text>
</comment>
<evidence type="ECO:0000256" key="1">
    <source>
        <dbReference type="ARBA" id="ARBA00009129"/>
    </source>
</evidence>
<dbReference type="EMBL" id="JBHRTR010000027">
    <property type="protein sequence ID" value="MFC3228001.1"/>
    <property type="molecule type" value="Genomic_DNA"/>
</dbReference>
<evidence type="ECO:0000259" key="2">
    <source>
        <dbReference type="Pfam" id="PF05532"/>
    </source>
</evidence>
<dbReference type="PANTHER" id="PTHR34977">
    <property type="entry name" value="UPF0337 PROTEIN YJBJ"/>
    <property type="match status" value="1"/>
</dbReference>
<dbReference type="PIRSF" id="PIRSF039008">
    <property type="entry name" value="YjbJ"/>
    <property type="match status" value="1"/>
</dbReference>
<dbReference type="PANTHER" id="PTHR34977:SF1">
    <property type="entry name" value="UPF0337 PROTEIN YJBJ"/>
    <property type="match status" value="1"/>
</dbReference>
<accession>A0ABV7L005</accession>
<proteinExistence type="inferred from homology"/>
<dbReference type="Proteomes" id="UP001595528">
    <property type="component" value="Unassembled WGS sequence"/>
</dbReference>
<sequence length="65" mass="7778">MNWDQVEGNWKKFTGEVRQQWGKLTDDEVHEVGGNREKLEGKIQERYGQSREDAKRDVDLWLARM</sequence>
<keyword evidence="4" id="KW-1185">Reference proteome</keyword>
<reference evidence="4" key="1">
    <citation type="journal article" date="2019" name="Int. J. Syst. Evol. Microbiol.">
        <title>The Global Catalogue of Microorganisms (GCM) 10K type strain sequencing project: providing services to taxonomists for standard genome sequencing and annotation.</title>
        <authorList>
            <consortium name="The Broad Institute Genomics Platform"/>
            <consortium name="The Broad Institute Genome Sequencing Center for Infectious Disease"/>
            <person name="Wu L."/>
            <person name="Ma J."/>
        </authorList>
    </citation>
    <scope>NUCLEOTIDE SEQUENCE [LARGE SCALE GENOMIC DNA]</scope>
    <source>
        <strain evidence="4">KCTC 42964</strain>
    </source>
</reference>